<dbReference type="GO" id="GO:0016787">
    <property type="term" value="F:hydrolase activity"/>
    <property type="evidence" value="ECO:0007669"/>
    <property type="project" value="UniProtKB-KW"/>
</dbReference>
<sequence length="258" mass="28675">MALILPVGPALSIKFSIRWSIQSFEETRGKPMGKSRYLYVALGDSITAGYSAPDKRGFATQLAGWLAGVYPSFSYINAGKKGLTSSQLAGYLTISPALRHAIRQSSLMTLDIGGNDLLYAYIKYFFLGNPAIYPHTIRLYAINLHRIYSQLTALSLSPLYTLNLYNPFPHSKSSSTWVPLLNRETEEVSRIWGVPVVNIYERFLGREKQLIHGYRTGRLSDIRIGSGGYPVHPNLAGHQVITEALLETIPIQKDSHTG</sequence>
<organism evidence="2 3">
    <name type="scientific">Salinithrix halophila</name>
    <dbReference type="NCBI Taxonomy" id="1485204"/>
    <lineage>
        <taxon>Bacteria</taxon>
        <taxon>Bacillati</taxon>
        <taxon>Bacillota</taxon>
        <taxon>Bacilli</taxon>
        <taxon>Bacillales</taxon>
        <taxon>Thermoactinomycetaceae</taxon>
        <taxon>Salinithrix</taxon>
    </lineage>
</organism>
<dbReference type="EMBL" id="JBHSAP010000018">
    <property type="protein sequence ID" value="MFC4078252.1"/>
    <property type="molecule type" value="Genomic_DNA"/>
</dbReference>
<protein>
    <submittedName>
        <fullName evidence="2">SGNH/GDSL hydrolase family protein</fullName>
    </submittedName>
</protein>
<evidence type="ECO:0000313" key="2">
    <source>
        <dbReference type="EMBL" id="MFC4078252.1"/>
    </source>
</evidence>
<dbReference type="Pfam" id="PF13472">
    <property type="entry name" value="Lipase_GDSL_2"/>
    <property type="match status" value="1"/>
</dbReference>
<dbReference type="Gene3D" id="3.40.50.1110">
    <property type="entry name" value="SGNH hydrolase"/>
    <property type="match status" value="1"/>
</dbReference>
<dbReference type="InterPro" id="IPR013830">
    <property type="entry name" value="SGNH_hydro"/>
</dbReference>
<feature type="domain" description="SGNH hydrolase-type esterase" evidence="1">
    <location>
        <begin position="41"/>
        <end position="240"/>
    </location>
</feature>
<dbReference type="SUPFAM" id="SSF52266">
    <property type="entry name" value="SGNH hydrolase"/>
    <property type="match status" value="1"/>
</dbReference>
<comment type="caution">
    <text evidence="2">The sequence shown here is derived from an EMBL/GenBank/DDBJ whole genome shotgun (WGS) entry which is preliminary data.</text>
</comment>
<keyword evidence="2" id="KW-0378">Hydrolase</keyword>
<keyword evidence="3" id="KW-1185">Reference proteome</keyword>
<evidence type="ECO:0000259" key="1">
    <source>
        <dbReference type="Pfam" id="PF13472"/>
    </source>
</evidence>
<gene>
    <name evidence="2" type="ORF">ACFOUO_15740</name>
</gene>
<name>A0ABV8JNA5_9BACL</name>
<proteinExistence type="predicted"/>
<dbReference type="InterPro" id="IPR036514">
    <property type="entry name" value="SGNH_hydro_sf"/>
</dbReference>
<accession>A0ABV8JNA5</accession>
<evidence type="ECO:0000313" key="3">
    <source>
        <dbReference type="Proteomes" id="UP001595843"/>
    </source>
</evidence>
<dbReference type="Proteomes" id="UP001595843">
    <property type="component" value="Unassembled WGS sequence"/>
</dbReference>
<reference evidence="3" key="1">
    <citation type="journal article" date="2019" name="Int. J. Syst. Evol. Microbiol.">
        <title>The Global Catalogue of Microorganisms (GCM) 10K type strain sequencing project: providing services to taxonomists for standard genome sequencing and annotation.</title>
        <authorList>
            <consortium name="The Broad Institute Genomics Platform"/>
            <consortium name="The Broad Institute Genome Sequencing Center for Infectious Disease"/>
            <person name="Wu L."/>
            <person name="Ma J."/>
        </authorList>
    </citation>
    <scope>NUCLEOTIDE SEQUENCE [LARGE SCALE GENOMIC DNA]</scope>
    <source>
        <strain evidence="3">IBRC-M 10813</strain>
    </source>
</reference>